<sequence length="82" mass="9766">MNKPIHITEMRKQLDIAAIRKQLVNLKCWKLKTGDIIEYKGWLVKSGHWRGGTHRLINPKNRQIREVRDVCIFEFMGAEIYM</sequence>
<name>A0AAW4NUD2_9BACT</name>
<dbReference type="AlphaFoldDB" id="A0AAW4NUD2"/>
<dbReference type="Proteomes" id="UP001196873">
    <property type="component" value="Unassembled WGS sequence"/>
</dbReference>
<gene>
    <name evidence="1" type="ORF">KZY68_11990</name>
</gene>
<protein>
    <submittedName>
        <fullName evidence="1">Maintenance system killer protein</fullName>
    </submittedName>
</protein>
<accession>A0AAW4NUD2</accession>
<reference evidence="1" key="1">
    <citation type="submission" date="2021-07" db="EMBL/GenBank/DDBJ databases">
        <title>Genomic diversity and antimicrobial resistance of Prevotella spp. isolated from chronic lung disease airways.</title>
        <authorList>
            <person name="Webb K.A."/>
            <person name="Olagoke O.S."/>
            <person name="Baird T."/>
            <person name="Neill J."/>
            <person name="Pham A."/>
            <person name="Wells T.J."/>
            <person name="Ramsay K.A."/>
            <person name="Bell S.C."/>
            <person name="Sarovich D.S."/>
            <person name="Price E.P."/>
        </authorList>
    </citation>
    <scope>NUCLEOTIDE SEQUENCE</scope>
    <source>
        <strain evidence="1">SCHI0047.S.3</strain>
    </source>
</reference>
<evidence type="ECO:0000313" key="2">
    <source>
        <dbReference type="Proteomes" id="UP001196873"/>
    </source>
</evidence>
<dbReference type="RefSeq" id="WP_219426038.1">
    <property type="nucleotide sequence ID" value="NZ_CALIQW010000020.1"/>
</dbReference>
<comment type="caution">
    <text evidence="1">The sequence shown here is derived from an EMBL/GenBank/DDBJ whole genome shotgun (WGS) entry which is preliminary data.</text>
</comment>
<dbReference type="EMBL" id="JAHXRF010000020">
    <property type="protein sequence ID" value="MBW4866703.1"/>
    <property type="molecule type" value="Genomic_DNA"/>
</dbReference>
<evidence type="ECO:0000313" key="1">
    <source>
        <dbReference type="EMBL" id="MBW4866703.1"/>
    </source>
</evidence>
<organism evidence="1 2">
    <name type="scientific">Segatella salivae</name>
    <dbReference type="NCBI Taxonomy" id="228604"/>
    <lineage>
        <taxon>Bacteria</taxon>
        <taxon>Pseudomonadati</taxon>
        <taxon>Bacteroidota</taxon>
        <taxon>Bacteroidia</taxon>
        <taxon>Bacteroidales</taxon>
        <taxon>Prevotellaceae</taxon>
        <taxon>Segatella</taxon>
    </lineage>
</organism>
<proteinExistence type="predicted"/>